<evidence type="ECO:0000313" key="2">
    <source>
        <dbReference type="Proteomes" id="UP001367508"/>
    </source>
</evidence>
<dbReference type="AlphaFoldDB" id="A0AAN9RBK4"/>
<keyword evidence="2" id="KW-1185">Reference proteome</keyword>
<organism evidence="1 2">
    <name type="scientific">Canavalia gladiata</name>
    <name type="common">Sword bean</name>
    <name type="synonym">Dolichos gladiatus</name>
    <dbReference type="NCBI Taxonomy" id="3824"/>
    <lineage>
        <taxon>Eukaryota</taxon>
        <taxon>Viridiplantae</taxon>
        <taxon>Streptophyta</taxon>
        <taxon>Embryophyta</taxon>
        <taxon>Tracheophyta</taxon>
        <taxon>Spermatophyta</taxon>
        <taxon>Magnoliopsida</taxon>
        <taxon>eudicotyledons</taxon>
        <taxon>Gunneridae</taxon>
        <taxon>Pentapetalae</taxon>
        <taxon>rosids</taxon>
        <taxon>fabids</taxon>
        <taxon>Fabales</taxon>
        <taxon>Fabaceae</taxon>
        <taxon>Papilionoideae</taxon>
        <taxon>50 kb inversion clade</taxon>
        <taxon>NPAAA clade</taxon>
        <taxon>indigoferoid/millettioid clade</taxon>
        <taxon>Phaseoleae</taxon>
        <taxon>Canavalia</taxon>
    </lineage>
</organism>
<reference evidence="1 2" key="1">
    <citation type="submission" date="2024-01" db="EMBL/GenBank/DDBJ databases">
        <title>The genomes of 5 underutilized Papilionoideae crops provide insights into root nodulation and disease resistanc.</title>
        <authorList>
            <person name="Jiang F."/>
        </authorList>
    </citation>
    <scope>NUCLEOTIDE SEQUENCE [LARGE SCALE GENOMIC DNA]</scope>
    <source>
        <strain evidence="1">LVBAO_FW01</strain>
        <tissue evidence="1">Leaves</tissue>
    </source>
</reference>
<dbReference type="Proteomes" id="UP001367508">
    <property type="component" value="Unassembled WGS sequence"/>
</dbReference>
<accession>A0AAN9RBK4</accession>
<gene>
    <name evidence="1" type="ORF">VNO77_02762</name>
</gene>
<proteinExistence type="predicted"/>
<sequence>MHWKLAQGPVTSAKWSNTFYTGIGYLTQKPKHLAKLQDCYRGLCRLGLEVSPRFRFTAGSVMPCCSRLTQSTLDPHTWAFIILNSESSFITILEFEPQTILPRVYMGLTFASESLANMTASVGLLESIVCDVVLTQASRLESISGQG</sequence>
<protein>
    <submittedName>
        <fullName evidence="1">Uncharacterized protein</fullName>
    </submittedName>
</protein>
<evidence type="ECO:0000313" key="1">
    <source>
        <dbReference type="EMBL" id="KAK7360753.1"/>
    </source>
</evidence>
<name>A0AAN9RBK4_CANGL</name>
<dbReference type="EMBL" id="JAYMYQ010000001">
    <property type="protein sequence ID" value="KAK7360753.1"/>
    <property type="molecule type" value="Genomic_DNA"/>
</dbReference>
<comment type="caution">
    <text evidence="1">The sequence shown here is derived from an EMBL/GenBank/DDBJ whole genome shotgun (WGS) entry which is preliminary data.</text>
</comment>